<keyword evidence="2" id="KW-1185">Reference proteome</keyword>
<gene>
    <name evidence="1" type="ORF">MML48_9g00012870</name>
</gene>
<dbReference type="EMBL" id="CM043023">
    <property type="protein sequence ID" value="KAI4454391.1"/>
    <property type="molecule type" value="Genomic_DNA"/>
</dbReference>
<name>A0ACB9SGW3_HOLOL</name>
<evidence type="ECO:0000313" key="1">
    <source>
        <dbReference type="EMBL" id="KAI4454391.1"/>
    </source>
</evidence>
<dbReference type="Proteomes" id="UP001056778">
    <property type="component" value="Chromosome 9"/>
</dbReference>
<reference evidence="1" key="1">
    <citation type="submission" date="2022-04" db="EMBL/GenBank/DDBJ databases">
        <title>Chromosome-scale genome assembly of Holotrichia oblita Faldermann.</title>
        <authorList>
            <person name="Rongchong L."/>
        </authorList>
    </citation>
    <scope>NUCLEOTIDE SEQUENCE</scope>
    <source>
        <strain evidence="1">81SQS9</strain>
    </source>
</reference>
<evidence type="ECO:0000313" key="2">
    <source>
        <dbReference type="Proteomes" id="UP001056778"/>
    </source>
</evidence>
<comment type="caution">
    <text evidence="1">The sequence shown here is derived from an EMBL/GenBank/DDBJ whole genome shotgun (WGS) entry which is preliminary data.</text>
</comment>
<accession>A0ACB9SGW3</accession>
<protein>
    <submittedName>
        <fullName evidence="1">Dolichyl glycosyltransferase</fullName>
    </submittedName>
</protein>
<proteinExistence type="predicted"/>
<organism evidence="1 2">
    <name type="scientific">Holotrichia oblita</name>
    <name type="common">Chafer beetle</name>
    <dbReference type="NCBI Taxonomy" id="644536"/>
    <lineage>
        <taxon>Eukaryota</taxon>
        <taxon>Metazoa</taxon>
        <taxon>Ecdysozoa</taxon>
        <taxon>Arthropoda</taxon>
        <taxon>Hexapoda</taxon>
        <taxon>Insecta</taxon>
        <taxon>Pterygota</taxon>
        <taxon>Neoptera</taxon>
        <taxon>Endopterygota</taxon>
        <taxon>Coleoptera</taxon>
        <taxon>Polyphaga</taxon>
        <taxon>Scarabaeiformia</taxon>
        <taxon>Scarabaeidae</taxon>
        <taxon>Melolonthinae</taxon>
        <taxon>Holotrichia</taxon>
    </lineage>
</organism>
<sequence>MKAIRETALCLFGVLVSVLLRICTSLHPHSGQATPPMYGDYEAQRHWMEITVNLPVKQWYHNSTDNDLMYWGLDYPPLTAYHMYLCGLIAKYLNPEYVQLFTSRGYESESHKLFMRYTVLIVDILIFFPAVILYFQCTKYQHLQHDVTGVKRKETNPNIRRISAHLCIILSLIYPGLILIDHGHFQYNCVSLGFAIFAVAFISKNKHILASIFFCLALNYKQMELYHAFPFFLYLLSSCVPKPGSGIFSGCFKFIKIGSAVIITFAIIWSPFLFDIKDIFQVLRRLFPVAHGVFEDKVSNVWCALNAAVKLKQRYCNEEMLRICMATTLTALLPSSIDLFVRPNIKKFVPALINSSLAFFLFSFQVHEKSILLVAVPVLLYLPNEPIMCFWFLAISTEVVDESDGCGGKFSCVIVSDKFEGKTLLQRHR</sequence>